<dbReference type="PANTHER" id="PTHR12214:SF4">
    <property type="entry name" value="INTRON LARGE COMPLEX COMPONENT GCFC2"/>
    <property type="match status" value="1"/>
</dbReference>
<protein>
    <recommendedName>
        <fullName evidence="4">GCF C-terminal domain-containing protein</fullName>
    </recommendedName>
</protein>
<dbReference type="InterPro" id="IPR022783">
    <property type="entry name" value="GCFC_dom"/>
</dbReference>
<dbReference type="InterPro" id="IPR012890">
    <property type="entry name" value="GCFC2-like"/>
</dbReference>
<evidence type="ECO:0000256" key="2">
    <source>
        <dbReference type="ARBA" id="ARBA00010801"/>
    </source>
</evidence>
<dbReference type="GO" id="GO:0003677">
    <property type="term" value="F:DNA binding"/>
    <property type="evidence" value="ECO:0007669"/>
    <property type="project" value="InterPro"/>
</dbReference>
<proteinExistence type="inferred from homology"/>
<dbReference type="Pfam" id="PF07842">
    <property type="entry name" value="GCFC"/>
    <property type="match status" value="1"/>
</dbReference>
<evidence type="ECO:0000256" key="1">
    <source>
        <dbReference type="ARBA" id="ARBA00004123"/>
    </source>
</evidence>
<sequence>MQEQLQNNIADILLRSKADFSDVQEDFCSVKKILSRFEEWRECYSESYHNAYISLCLPKLLNPIIRHQLLAWNPLKDTSGDFENLPWFTAVETFCHGHGHEELEHTDRQTLSSIIERTVVPKMTAYVELVWDPMSHQQSVCLIDVCHSLKEDYSIFEGEHSKPVKAFTEALVRRLRSCVDEDVFVPLYPKKFLEEASSPQRHFRDQRFWTAVKLLGNMGKWDSLLPESVLKELMPTPCLESRTCWRRSERPGTSPPWICTKVTGKCHWRSLLDHIFKMIKEKKESQILTLLEVSNWRDNRYFVSNQ</sequence>
<comment type="similarity">
    <text evidence="2">Belongs to the GCF family.</text>
</comment>
<name>A0A3P9AX30_9CICH</name>
<comment type="subcellular location">
    <subcellularLocation>
        <location evidence="1">Nucleus</location>
    </subcellularLocation>
</comment>
<accession>A0A3P9AX30</accession>
<evidence type="ECO:0000313" key="6">
    <source>
        <dbReference type="Proteomes" id="UP000265160"/>
    </source>
</evidence>
<evidence type="ECO:0000313" key="5">
    <source>
        <dbReference type="Ensembl" id="ENSMZEP00005002194.1"/>
    </source>
</evidence>
<dbReference type="GO" id="GO:0000398">
    <property type="term" value="P:mRNA splicing, via spliceosome"/>
    <property type="evidence" value="ECO:0007669"/>
    <property type="project" value="InterPro"/>
</dbReference>
<organism evidence="5 6">
    <name type="scientific">Maylandia zebra</name>
    <name type="common">zebra mbuna</name>
    <dbReference type="NCBI Taxonomy" id="106582"/>
    <lineage>
        <taxon>Eukaryota</taxon>
        <taxon>Metazoa</taxon>
        <taxon>Chordata</taxon>
        <taxon>Craniata</taxon>
        <taxon>Vertebrata</taxon>
        <taxon>Euteleostomi</taxon>
        <taxon>Actinopterygii</taxon>
        <taxon>Neopterygii</taxon>
        <taxon>Teleostei</taxon>
        <taxon>Neoteleostei</taxon>
        <taxon>Acanthomorphata</taxon>
        <taxon>Ovalentaria</taxon>
        <taxon>Cichlomorphae</taxon>
        <taxon>Cichliformes</taxon>
        <taxon>Cichlidae</taxon>
        <taxon>African cichlids</taxon>
        <taxon>Pseudocrenilabrinae</taxon>
        <taxon>Haplochromini</taxon>
        <taxon>Maylandia</taxon>
        <taxon>Maylandia zebra complex</taxon>
    </lineage>
</organism>
<dbReference type="Proteomes" id="UP000265160">
    <property type="component" value="LG22"/>
</dbReference>
<dbReference type="AlphaFoldDB" id="A0A3P9AX30"/>
<reference evidence="5" key="2">
    <citation type="submission" date="2025-08" db="UniProtKB">
        <authorList>
            <consortium name="Ensembl"/>
        </authorList>
    </citation>
    <scope>IDENTIFICATION</scope>
</reference>
<dbReference type="STRING" id="106582.ENSMZEP00005002194"/>
<reference evidence="5 6" key="1">
    <citation type="journal article" date="2014" name="Nature">
        <title>The genomic substrate for adaptive radiation in African cichlid fish.</title>
        <authorList>
            <person name="Brawand D."/>
            <person name="Wagner C.E."/>
            <person name="Li Y.I."/>
            <person name="Malinsky M."/>
            <person name="Keller I."/>
            <person name="Fan S."/>
            <person name="Simakov O."/>
            <person name="Ng A.Y."/>
            <person name="Lim Z.W."/>
            <person name="Bezault E."/>
            <person name="Turner-Maier J."/>
            <person name="Johnson J."/>
            <person name="Alcazar R."/>
            <person name="Noh H.J."/>
            <person name="Russell P."/>
            <person name="Aken B."/>
            <person name="Alfoldi J."/>
            <person name="Amemiya C."/>
            <person name="Azzouzi N."/>
            <person name="Baroiller J.F."/>
            <person name="Barloy-Hubler F."/>
            <person name="Berlin A."/>
            <person name="Bloomquist R."/>
            <person name="Carleton K.L."/>
            <person name="Conte M.A."/>
            <person name="D'Cotta H."/>
            <person name="Eshel O."/>
            <person name="Gaffney L."/>
            <person name="Galibert F."/>
            <person name="Gante H.F."/>
            <person name="Gnerre S."/>
            <person name="Greuter L."/>
            <person name="Guyon R."/>
            <person name="Haddad N.S."/>
            <person name="Haerty W."/>
            <person name="Harris R.M."/>
            <person name="Hofmann H.A."/>
            <person name="Hourlier T."/>
            <person name="Hulata G."/>
            <person name="Jaffe D.B."/>
            <person name="Lara M."/>
            <person name="Lee A.P."/>
            <person name="MacCallum I."/>
            <person name="Mwaiko S."/>
            <person name="Nikaido M."/>
            <person name="Nishihara H."/>
            <person name="Ozouf-Costaz C."/>
            <person name="Penman D.J."/>
            <person name="Przybylski D."/>
            <person name="Rakotomanga M."/>
            <person name="Renn S.C.P."/>
            <person name="Ribeiro F.J."/>
            <person name="Ron M."/>
            <person name="Salzburger W."/>
            <person name="Sanchez-Pulido L."/>
            <person name="Santos M.E."/>
            <person name="Searle S."/>
            <person name="Sharpe T."/>
            <person name="Swofford R."/>
            <person name="Tan F.J."/>
            <person name="Williams L."/>
            <person name="Young S."/>
            <person name="Yin S."/>
            <person name="Okada N."/>
            <person name="Kocher T.D."/>
            <person name="Miska E.A."/>
            <person name="Lander E.S."/>
            <person name="Venkatesh B."/>
            <person name="Fernald R.D."/>
            <person name="Meyer A."/>
            <person name="Ponting C.P."/>
            <person name="Streelman J.T."/>
            <person name="Lindblad-Toh K."/>
            <person name="Seehausen O."/>
            <person name="Di Palma F."/>
        </authorList>
    </citation>
    <scope>NUCLEOTIDE SEQUENCE</scope>
</reference>
<dbReference type="GO" id="GO:0005634">
    <property type="term" value="C:nucleus"/>
    <property type="evidence" value="ECO:0007669"/>
    <property type="project" value="UniProtKB-SubCell"/>
</dbReference>
<keyword evidence="6" id="KW-1185">Reference proteome</keyword>
<keyword evidence="3" id="KW-0539">Nucleus</keyword>
<reference evidence="5" key="3">
    <citation type="submission" date="2025-09" db="UniProtKB">
        <authorList>
            <consortium name="Ensembl"/>
        </authorList>
    </citation>
    <scope>IDENTIFICATION</scope>
</reference>
<dbReference type="PANTHER" id="PTHR12214">
    <property type="entry name" value="GC-RICH SEQUENCE DNA-BINDING FACTOR"/>
    <property type="match status" value="1"/>
</dbReference>
<evidence type="ECO:0000259" key="4">
    <source>
        <dbReference type="Pfam" id="PF07842"/>
    </source>
</evidence>
<dbReference type="Ensembl" id="ENSMZET00005002295.1">
    <property type="protein sequence ID" value="ENSMZEP00005002194.1"/>
    <property type="gene ID" value="ENSMZEG00005001736.1"/>
</dbReference>
<dbReference type="GeneTree" id="ENSGT00390000000455"/>
<evidence type="ECO:0000256" key="3">
    <source>
        <dbReference type="ARBA" id="ARBA00023242"/>
    </source>
</evidence>
<feature type="domain" description="GCF C-terminal" evidence="4">
    <location>
        <begin position="31"/>
        <end position="234"/>
    </location>
</feature>